<organism evidence="9 10">
    <name type="scientific">Thalassotalea profundi</name>
    <dbReference type="NCBI Taxonomy" id="2036687"/>
    <lineage>
        <taxon>Bacteria</taxon>
        <taxon>Pseudomonadati</taxon>
        <taxon>Pseudomonadota</taxon>
        <taxon>Gammaproteobacteria</taxon>
        <taxon>Alteromonadales</taxon>
        <taxon>Colwelliaceae</taxon>
        <taxon>Thalassotalea</taxon>
    </lineage>
</organism>
<reference evidence="10" key="1">
    <citation type="journal article" date="2019" name="Int. J. Syst. Evol. Microbiol.">
        <title>The Global Catalogue of Microorganisms (GCM) 10K type strain sequencing project: providing services to taxonomists for standard genome sequencing and annotation.</title>
        <authorList>
            <consortium name="The Broad Institute Genomics Platform"/>
            <consortium name="The Broad Institute Genome Sequencing Center for Infectious Disease"/>
            <person name="Wu L."/>
            <person name="Ma J."/>
        </authorList>
    </citation>
    <scope>NUCLEOTIDE SEQUENCE [LARGE SCALE GENOMIC DNA]</scope>
    <source>
        <strain evidence="10">CGMCC 1.15922</strain>
    </source>
</reference>
<dbReference type="NCBIfam" id="NF047847">
    <property type="entry name" value="SS_mature_LptM"/>
    <property type="match status" value="1"/>
</dbReference>
<sequence length="61" mass="6523">MRKLNSLNLGCLLALVLLSGCGMPGPLYQTPEKVPEPAPKEKIKKASSSDHMASPTDQDNT</sequence>
<keyword evidence="2 8" id="KW-0732">Signal</keyword>
<keyword evidence="3" id="KW-0472">Membrane</keyword>
<dbReference type="EMBL" id="BNAH01000006">
    <property type="protein sequence ID" value="GHE88578.1"/>
    <property type="molecule type" value="Genomic_DNA"/>
</dbReference>
<comment type="subcellular location">
    <subcellularLocation>
        <location evidence="1">Cell outer membrane</location>
        <topology evidence="1">Lipid-anchor</topology>
    </subcellularLocation>
</comment>
<protein>
    <recommendedName>
        <fullName evidence="11">Lipoprotein</fullName>
    </recommendedName>
</protein>
<dbReference type="Proteomes" id="UP000626370">
    <property type="component" value="Unassembled WGS sequence"/>
</dbReference>
<dbReference type="InterPro" id="IPR032831">
    <property type="entry name" value="LptM_cons"/>
</dbReference>
<evidence type="ECO:0008006" key="11">
    <source>
        <dbReference type="Google" id="ProtNLM"/>
    </source>
</evidence>
<evidence type="ECO:0000313" key="9">
    <source>
        <dbReference type="EMBL" id="GHE88578.1"/>
    </source>
</evidence>
<keyword evidence="5" id="KW-0998">Cell outer membrane</keyword>
<feature type="chain" id="PRO_5045395894" description="Lipoprotein" evidence="8">
    <location>
        <begin position="25"/>
        <end position="61"/>
    </location>
</feature>
<feature type="compositionally biased region" description="Polar residues" evidence="7">
    <location>
        <begin position="49"/>
        <end position="61"/>
    </location>
</feature>
<comment type="caution">
    <text evidence="9">The sequence shown here is derived from an EMBL/GenBank/DDBJ whole genome shotgun (WGS) entry which is preliminary data.</text>
</comment>
<keyword evidence="6" id="KW-0449">Lipoprotein</keyword>
<evidence type="ECO:0000313" key="10">
    <source>
        <dbReference type="Proteomes" id="UP000626370"/>
    </source>
</evidence>
<proteinExistence type="predicted"/>
<accession>A0ABQ3IQ91</accession>
<evidence type="ECO:0000256" key="1">
    <source>
        <dbReference type="ARBA" id="ARBA00004459"/>
    </source>
</evidence>
<evidence type="ECO:0000256" key="6">
    <source>
        <dbReference type="ARBA" id="ARBA00023288"/>
    </source>
</evidence>
<feature type="signal peptide" evidence="8">
    <location>
        <begin position="1"/>
        <end position="24"/>
    </location>
</feature>
<keyword evidence="4" id="KW-0564">Palmitate</keyword>
<evidence type="ECO:0000256" key="7">
    <source>
        <dbReference type="SAM" id="MobiDB-lite"/>
    </source>
</evidence>
<name>A0ABQ3IQ91_9GAMM</name>
<feature type="region of interest" description="Disordered" evidence="7">
    <location>
        <begin position="26"/>
        <end position="61"/>
    </location>
</feature>
<dbReference type="PROSITE" id="PS51257">
    <property type="entry name" value="PROKAR_LIPOPROTEIN"/>
    <property type="match status" value="1"/>
</dbReference>
<evidence type="ECO:0000256" key="2">
    <source>
        <dbReference type="ARBA" id="ARBA00022729"/>
    </source>
</evidence>
<evidence type="ECO:0000256" key="4">
    <source>
        <dbReference type="ARBA" id="ARBA00023139"/>
    </source>
</evidence>
<keyword evidence="10" id="KW-1185">Reference proteome</keyword>
<evidence type="ECO:0000256" key="5">
    <source>
        <dbReference type="ARBA" id="ARBA00023237"/>
    </source>
</evidence>
<evidence type="ECO:0000256" key="8">
    <source>
        <dbReference type="SAM" id="SignalP"/>
    </source>
</evidence>
<evidence type="ECO:0000256" key="3">
    <source>
        <dbReference type="ARBA" id="ARBA00023136"/>
    </source>
</evidence>
<gene>
    <name evidence="9" type="ORF">GCM10011501_17490</name>
</gene>